<dbReference type="VEuPathDB" id="VectorBase:LOC119168096"/>
<organism evidence="2">
    <name type="scientific">Rhipicephalus microplus</name>
    <name type="common">Cattle tick</name>
    <name type="synonym">Boophilus microplus</name>
    <dbReference type="NCBI Taxonomy" id="6941"/>
    <lineage>
        <taxon>Eukaryota</taxon>
        <taxon>Metazoa</taxon>
        <taxon>Ecdysozoa</taxon>
        <taxon>Arthropoda</taxon>
        <taxon>Chelicerata</taxon>
        <taxon>Arachnida</taxon>
        <taxon>Acari</taxon>
        <taxon>Parasitiformes</taxon>
        <taxon>Ixodida</taxon>
        <taxon>Ixodoidea</taxon>
        <taxon>Ixodidae</taxon>
        <taxon>Rhipicephalinae</taxon>
        <taxon>Rhipicephalus</taxon>
        <taxon>Boophilus</taxon>
    </lineage>
</organism>
<keyword evidence="1" id="KW-0732">Signal</keyword>
<dbReference type="InterPro" id="IPR012674">
    <property type="entry name" value="Calycin"/>
</dbReference>
<dbReference type="EMBL" id="GIKN01003782">
    <property type="protein sequence ID" value="NIE46055.1"/>
    <property type="molecule type" value="Transcribed_RNA"/>
</dbReference>
<reference evidence="2" key="1">
    <citation type="submission" date="2020-03" db="EMBL/GenBank/DDBJ databases">
        <title>A transcriptome and proteome of the tick Rhipicephalus microplus shaped by the genetic composition of its hosts and developmental stage.</title>
        <authorList>
            <person name="Garcia G.R."/>
            <person name="Ribeiro J.M.C."/>
            <person name="Maruyama S.R."/>
            <person name="Gardinasse L.G."/>
            <person name="Nelson K."/>
            <person name="Ferreira B.R."/>
            <person name="Andrade T.G."/>
            <person name="Santos I.K.F.M."/>
        </authorList>
    </citation>
    <scope>NUCLEOTIDE SEQUENCE</scope>
    <source>
        <strain evidence="2">NSGR</strain>
        <tissue evidence="2">Salivary glands</tissue>
    </source>
</reference>
<accession>A0A6G5A4X1</accession>
<protein>
    <submittedName>
        <fullName evidence="2">Putative lipocalin</fullName>
    </submittedName>
</protein>
<dbReference type="AlphaFoldDB" id="A0A6G5A4X1"/>
<dbReference type="OrthoDB" id="10436502at2759"/>
<feature type="chain" id="PRO_5026241848" evidence="1">
    <location>
        <begin position="22"/>
        <end position="178"/>
    </location>
</feature>
<name>A0A6G5A4X1_RHIMP</name>
<sequence>MQEKQIFATLLFAACVARLECKWPLLGRDWDIREFLKTEEPIWTYATSEATQIICKRDTKLLITFQYIVFFRSYYHQKRKLIFRLQGEFDLHRKARMIIKSRDRVFNQTEEVIYMSKNLTCAVMRVTPHFGSYMKKYDLRIRNSTIREPIEAKCLDTFKSRTGKKMYVLYKNKCQYLP</sequence>
<proteinExistence type="predicted"/>
<feature type="signal peptide" evidence="1">
    <location>
        <begin position="1"/>
        <end position="21"/>
    </location>
</feature>
<dbReference type="Gene3D" id="2.40.128.20">
    <property type="match status" value="1"/>
</dbReference>
<evidence type="ECO:0000256" key="1">
    <source>
        <dbReference type="SAM" id="SignalP"/>
    </source>
</evidence>
<dbReference type="PROSITE" id="PS51257">
    <property type="entry name" value="PROKAR_LIPOPROTEIN"/>
    <property type="match status" value="1"/>
</dbReference>
<evidence type="ECO:0000313" key="2">
    <source>
        <dbReference type="EMBL" id="NIE46055.1"/>
    </source>
</evidence>